<dbReference type="NCBIfam" id="NF047740">
    <property type="entry name" value="antiphage_MADS5"/>
    <property type="match status" value="1"/>
</dbReference>
<dbReference type="EMBL" id="JAVDXW010000001">
    <property type="protein sequence ID" value="MDR7303496.1"/>
    <property type="molecule type" value="Genomic_DNA"/>
</dbReference>
<name>A0AAE3ZGJ4_9ACTN</name>
<dbReference type="RefSeq" id="WP_310275856.1">
    <property type="nucleotide sequence ID" value="NZ_JAVDXW010000001.1"/>
</dbReference>
<dbReference type="PANTHER" id="PTHR30408:SF12">
    <property type="entry name" value="TYPE I RESTRICTION ENZYME MJAVIII SPECIFICITY SUBUNIT"/>
    <property type="match status" value="1"/>
</dbReference>
<evidence type="ECO:0000256" key="2">
    <source>
        <dbReference type="ARBA" id="ARBA00023125"/>
    </source>
</evidence>
<keyword evidence="2" id="KW-0238">DNA-binding</keyword>
<keyword evidence="3" id="KW-0378">Hydrolase</keyword>
<dbReference type="SUPFAM" id="SSF116734">
    <property type="entry name" value="DNA methylase specificity domain"/>
    <property type="match status" value="2"/>
</dbReference>
<proteinExistence type="predicted"/>
<dbReference type="Proteomes" id="UP001180845">
    <property type="component" value="Unassembled WGS sequence"/>
</dbReference>
<reference evidence="3" key="1">
    <citation type="submission" date="2023-07" db="EMBL/GenBank/DDBJ databases">
        <title>Sequencing the genomes of 1000 actinobacteria strains.</title>
        <authorList>
            <person name="Klenk H.-P."/>
        </authorList>
    </citation>
    <scope>NUCLEOTIDE SEQUENCE</scope>
    <source>
        <strain evidence="3">DSM 45977</strain>
    </source>
</reference>
<dbReference type="GO" id="GO:0003677">
    <property type="term" value="F:DNA binding"/>
    <property type="evidence" value="ECO:0007669"/>
    <property type="project" value="UniProtKB-KW"/>
</dbReference>
<evidence type="ECO:0000313" key="4">
    <source>
        <dbReference type="Proteomes" id="UP001180845"/>
    </source>
</evidence>
<dbReference type="InterPro" id="IPR044946">
    <property type="entry name" value="Restrct_endonuc_typeI_TRD_sf"/>
</dbReference>
<sequence>MKIINPDNPVNSAWLVEQGYRLDPRPYLSGAFEARKLLERLPMRKDPLQSLTAGYNGGIFNGPKFRRIYVKDPEYGVPFLGSTDIMEADLSWLPLLSKADAKKIPYLEVREGMTLISCSGTVGRMAYVRPDMSGFWSSQDVLKVVPDDNKIKSGYLHAFLASEYGQSLITGSAYGAIIQHIEPYHIADLGVPRFEEALENRIHTLIQEAAELRASYQAGVVAATEDLFTSADLPELTNFQWHKQPRDLGFSVSGANSTTLRALNFSPRVQQVLETLRSVPHWTLGEICEGGQLSRGNRFTRIDSGPEHGVQLVGQRQGFWLRPQGRWVTVSDGRASQLLPVKETILIAAQGTLGENEVYCRPIFAAGRWLNYAFSEHFLRVLPGANDLPGAYLFALLRSNAVFRVFRSMSAGGKQQDINAELRKGLPVPLCTPEDRERIAEKVRQAYRERDLADDKEDEALRLLDEAVREAAR</sequence>
<dbReference type="InterPro" id="IPR052021">
    <property type="entry name" value="Type-I_RS_S_subunit"/>
</dbReference>
<dbReference type="CDD" id="cd17256">
    <property type="entry name" value="RMtype1_S_EcoJA65PI-TRD1-CR1_like"/>
    <property type="match status" value="1"/>
</dbReference>
<organism evidence="3 4">
    <name type="scientific">Haloactinomyces albus</name>
    <dbReference type="NCBI Taxonomy" id="1352928"/>
    <lineage>
        <taxon>Bacteria</taxon>
        <taxon>Bacillati</taxon>
        <taxon>Actinomycetota</taxon>
        <taxon>Actinomycetes</taxon>
        <taxon>Actinopolysporales</taxon>
        <taxon>Actinopolysporaceae</taxon>
        <taxon>Haloactinomyces</taxon>
    </lineage>
</organism>
<evidence type="ECO:0000313" key="3">
    <source>
        <dbReference type="EMBL" id="MDR7303496.1"/>
    </source>
</evidence>
<dbReference type="EC" id="3.1.21.3" evidence="3"/>
<protein>
    <submittedName>
        <fullName evidence="3">Type I restriction enzyme S subunit</fullName>
        <ecNumber evidence="3">3.1.21.3</ecNumber>
    </submittedName>
</protein>
<evidence type="ECO:0000256" key="1">
    <source>
        <dbReference type="ARBA" id="ARBA00022747"/>
    </source>
</evidence>
<keyword evidence="1" id="KW-0680">Restriction system</keyword>
<dbReference type="Gene3D" id="3.90.220.20">
    <property type="entry name" value="DNA methylase specificity domains"/>
    <property type="match status" value="2"/>
</dbReference>
<comment type="caution">
    <text evidence="3">The sequence shown here is derived from an EMBL/GenBank/DDBJ whole genome shotgun (WGS) entry which is preliminary data.</text>
</comment>
<dbReference type="PANTHER" id="PTHR30408">
    <property type="entry name" value="TYPE-1 RESTRICTION ENZYME ECOKI SPECIFICITY PROTEIN"/>
    <property type="match status" value="1"/>
</dbReference>
<dbReference type="GO" id="GO:0009307">
    <property type="term" value="P:DNA restriction-modification system"/>
    <property type="evidence" value="ECO:0007669"/>
    <property type="project" value="UniProtKB-KW"/>
</dbReference>
<accession>A0AAE3ZGJ4</accession>
<dbReference type="AlphaFoldDB" id="A0AAE3ZGJ4"/>
<keyword evidence="4" id="KW-1185">Reference proteome</keyword>
<dbReference type="GO" id="GO:0009035">
    <property type="term" value="F:type I site-specific deoxyribonuclease activity"/>
    <property type="evidence" value="ECO:0007669"/>
    <property type="project" value="UniProtKB-EC"/>
</dbReference>
<gene>
    <name evidence="3" type="ORF">JOF55_003677</name>
</gene>